<reference evidence="2" key="1">
    <citation type="submission" date="2017-10" db="EMBL/GenBank/DDBJ databases">
        <title>Rapid genome shrinkage in a self-fertile nematode reveals novel sperm competition proteins.</title>
        <authorList>
            <person name="Yin D."/>
            <person name="Schwarz E.M."/>
            <person name="Thomas C.G."/>
            <person name="Felde R.L."/>
            <person name="Korf I.F."/>
            <person name="Cutter A.D."/>
            <person name="Schartner C.M."/>
            <person name="Ralston E.J."/>
            <person name="Meyer B.J."/>
            <person name="Haag E.S."/>
        </authorList>
    </citation>
    <scope>NUCLEOTIDE SEQUENCE [LARGE SCALE GENOMIC DNA]</scope>
    <source>
        <strain evidence="2">JU1422</strain>
    </source>
</reference>
<proteinExistence type="predicted"/>
<evidence type="ECO:0000313" key="1">
    <source>
        <dbReference type="EMBL" id="PIC15016.1"/>
    </source>
</evidence>
<dbReference type="Proteomes" id="UP000230233">
    <property type="component" value="Unassembled WGS sequence"/>
</dbReference>
<name>A0A2G5SJH2_9PELO</name>
<protein>
    <submittedName>
        <fullName evidence="1">Uncharacterized protein</fullName>
    </submittedName>
</protein>
<comment type="caution">
    <text evidence="1">The sequence shown here is derived from an EMBL/GenBank/DDBJ whole genome shotgun (WGS) entry which is preliminary data.</text>
</comment>
<keyword evidence="2" id="KW-1185">Reference proteome</keyword>
<organism evidence="1 2">
    <name type="scientific">Caenorhabditis nigoni</name>
    <dbReference type="NCBI Taxonomy" id="1611254"/>
    <lineage>
        <taxon>Eukaryota</taxon>
        <taxon>Metazoa</taxon>
        <taxon>Ecdysozoa</taxon>
        <taxon>Nematoda</taxon>
        <taxon>Chromadorea</taxon>
        <taxon>Rhabditida</taxon>
        <taxon>Rhabditina</taxon>
        <taxon>Rhabditomorpha</taxon>
        <taxon>Rhabditoidea</taxon>
        <taxon>Rhabditidae</taxon>
        <taxon>Peloderinae</taxon>
        <taxon>Caenorhabditis</taxon>
    </lineage>
</organism>
<dbReference type="EMBL" id="PDUG01000007">
    <property type="protein sequence ID" value="PIC15016.1"/>
    <property type="molecule type" value="Genomic_DNA"/>
</dbReference>
<evidence type="ECO:0000313" key="2">
    <source>
        <dbReference type="Proteomes" id="UP000230233"/>
    </source>
</evidence>
<accession>A0A2G5SJH2</accession>
<dbReference type="AlphaFoldDB" id="A0A2G5SJH2"/>
<sequence length="75" mass="9074">MKTVLPWRIHKHTREEVENMKKLMVELPKIRKFAVFGKELADFTSNVTWNRNLETMSDWTAEYFLAIILFIIKKF</sequence>
<gene>
    <name evidence="1" type="ORF">B9Z55_027126</name>
</gene>